<comment type="subcellular location">
    <subcellularLocation>
        <location evidence="7">Cell membrane</location>
        <topology evidence="7">Multi-pass membrane protein</topology>
    </subcellularLocation>
</comment>
<keyword evidence="6 7" id="KW-0472">Membrane</keyword>
<evidence type="ECO:0000313" key="12">
    <source>
        <dbReference type="EMBL" id="MFC1799592.1"/>
    </source>
</evidence>
<dbReference type="SMART" id="SM00028">
    <property type="entry name" value="TPR"/>
    <property type="match status" value="6"/>
</dbReference>
<evidence type="ECO:0000256" key="7">
    <source>
        <dbReference type="HAMAP-Rule" id="MF_00198"/>
    </source>
</evidence>
<keyword evidence="2 7" id="KW-0808">Transferase</keyword>
<dbReference type="PROSITE" id="PS50005">
    <property type="entry name" value="TPR"/>
    <property type="match status" value="4"/>
</dbReference>
<feature type="transmembrane region" description="Helical" evidence="7">
    <location>
        <begin position="74"/>
        <end position="97"/>
    </location>
</feature>
<evidence type="ECO:0000256" key="8">
    <source>
        <dbReference type="PROSITE-ProRule" id="PRU00339"/>
    </source>
</evidence>
<dbReference type="Gene3D" id="1.25.40.10">
    <property type="entry name" value="Tetratricopeptide repeat domain"/>
    <property type="match status" value="1"/>
</dbReference>
<evidence type="ECO:0000259" key="10">
    <source>
        <dbReference type="PROSITE" id="PS50850"/>
    </source>
</evidence>
<dbReference type="InterPro" id="IPR019734">
    <property type="entry name" value="TPR_rpt"/>
</dbReference>
<comment type="catalytic activity">
    <reaction evidence="7">
        <text>S-adenosyl 3-(methylsulfanyl)propylamine + putrescine = S-methyl-5'-thioadenosine + spermidine + H(+)</text>
        <dbReference type="Rhea" id="RHEA:12721"/>
        <dbReference type="ChEBI" id="CHEBI:15378"/>
        <dbReference type="ChEBI" id="CHEBI:17509"/>
        <dbReference type="ChEBI" id="CHEBI:57443"/>
        <dbReference type="ChEBI" id="CHEBI:57834"/>
        <dbReference type="ChEBI" id="CHEBI:326268"/>
        <dbReference type="EC" id="2.5.1.16"/>
    </reaction>
</comment>
<keyword evidence="3 7" id="KW-0812">Transmembrane</keyword>
<evidence type="ECO:0000256" key="3">
    <source>
        <dbReference type="ARBA" id="ARBA00022692"/>
    </source>
</evidence>
<feature type="transmembrane region" description="Helical" evidence="7">
    <location>
        <begin position="299"/>
        <end position="329"/>
    </location>
</feature>
<feature type="repeat" description="TPR" evidence="8">
    <location>
        <begin position="990"/>
        <end position="1023"/>
    </location>
</feature>
<dbReference type="NCBIfam" id="NF037959">
    <property type="entry name" value="MFS_SpdSyn"/>
    <property type="match status" value="2"/>
</dbReference>
<accession>A0ABV6YNE9</accession>
<evidence type="ECO:0000256" key="2">
    <source>
        <dbReference type="ARBA" id="ARBA00022679"/>
    </source>
</evidence>
<dbReference type="InterPro" id="IPR011990">
    <property type="entry name" value="TPR-like_helical_dom_sf"/>
</dbReference>
<keyword evidence="8" id="KW-0802">TPR repeat</keyword>
<keyword evidence="7" id="KW-1003">Cell membrane</keyword>
<feature type="domain" description="PABS" evidence="11">
    <location>
        <begin position="480"/>
        <end position="712"/>
    </location>
</feature>
<dbReference type="PROSITE" id="PS51006">
    <property type="entry name" value="PABS_2"/>
    <property type="match status" value="1"/>
</dbReference>
<dbReference type="InterPro" id="IPR020846">
    <property type="entry name" value="MFS_dom"/>
</dbReference>
<dbReference type="EC" id="2.5.1.16" evidence="7"/>
<feature type="transmembrane region" description="Helical" evidence="7">
    <location>
        <begin position="235"/>
        <end position="254"/>
    </location>
</feature>
<protein>
    <recommendedName>
        <fullName evidence="7">Polyamine aminopropyltransferase</fullName>
    </recommendedName>
    <alternativeName>
        <fullName evidence="7">Putrescine aminopropyltransferase</fullName>
        <shortName evidence="7">PAPT</shortName>
    </alternativeName>
    <alternativeName>
        <fullName evidence="7">Spermidine synthase</fullName>
        <shortName evidence="7">SPDS</shortName>
        <shortName evidence="7">SPDSY</shortName>
        <ecNumber evidence="7">2.5.1.16</ecNumber>
    </alternativeName>
</protein>
<comment type="caution">
    <text evidence="12">The sequence shown here is derived from an EMBL/GenBank/DDBJ whole genome shotgun (WGS) entry which is preliminary data.</text>
</comment>
<evidence type="ECO:0000259" key="11">
    <source>
        <dbReference type="PROSITE" id="PS51006"/>
    </source>
</evidence>
<evidence type="ECO:0000256" key="6">
    <source>
        <dbReference type="ARBA" id="ARBA00023136"/>
    </source>
</evidence>
<comment type="function">
    <text evidence="7">Catalyzes the irreversible transfer of a propylamine group from the amino donor S-adenosylmethioninamine (decarboxy-AdoMet) to putrescine (1,4-diaminobutane) to yield spermidine.</text>
</comment>
<dbReference type="SUPFAM" id="SSF48452">
    <property type="entry name" value="TPR-like"/>
    <property type="match status" value="1"/>
</dbReference>
<dbReference type="EMBL" id="JBHPEI010000015">
    <property type="protein sequence ID" value="MFC1799592.1"/>
    <property type="molecule type" value="Genomic_DNA"/>
</dbReference>
<evidence type="ECO:0000256" key="9">
    <source>
        <dbReference type="PROSITE-ProRule" id="PRU00354"/>
    </source>
</evidence>
<comment type="pathway">
    <text evidence="7">Amine and polyamine biosynthesis; spermidine biosynthesis; spermidine from putrescine: step 1/1.</text>
</comment>
<dbReference type="InterPro" id="IPR036259">
    <property type="entry name" value="MFS_trans_sf"/>
</dbReference>
<dbReference type="Gene3D" id="3.40.50.150">
    <property type="entry name" value="Vaccinia Virus protein VP39"/>
    <property type="match status" value="1"/>
</dbReference>
<dbReference type="Pfam" id="PF13431">
    <property type="entry name" value="TPR_17"/>
    <property type="match status" value="1"/>
</dbReference>
<evidence type="ECO:0000256" key="4">
    <source>
        <dbReference type="ARBA" id="ARBA00022989"/>
    </source>
</evidence>
<sequence>MKKSQSYIAPVYILFLFSGATGLAYQVVWIRMLVRTFGATSFAISTVLAAYMAGLALGSYLFGRIIDRRGNPILLYGFLELGIGIFALLFPLILAAWHPMFRGLYMGLEGRFYLLSLIRFALAFSVLLIPTTLMGGTLPILSRYVTESLSTLTQRVGLLYSINTFGAVAGTFVTGFLLLPALGMKMTTFAAVAANVAIFLICLMLSRSQARPAAVTGETAEEDAGPRKRTSSETIVLVAFLFTGLAALSAEVIWSRVLTLVVGTTVYAFTIMLTTFLLGLALGSAVFSRIAQRVSRPRTLFAVLVLLIGFVVFATIIAFGKLPIVYMLLYQGMDPEGTGPTWIKLMSLQFLLCVGLMIVPTFLMGGTFPLVARIYAVDLSRIGARIGTAYAYNTVGSILGSFIGSFVLLQLFGVEKGMVTVAVIYLAVGVVLFLTVTERMKRSRRLTGAAVVVLAAVLMLIFSPGWDHQLMTSGVYTYADIYKTPEGLREQLKLRELLFYDEGPGATISVERVQNELALKIDGKNDASNAEDMITQELISHLPLLLHDDPDTVLMIGLGSGVSVSSAAVHGIERIDCIELLENVVAGARFFDEYTHDVLNDPRVHMTIGDGRNHVRLTDKTYDVIISQPTNPWISGVGDLFTVEYFEEARAHLKPGGFMTAWLALYHMGDEEVRSTLKSFVEVFPNATLWFSNEGDIVMLGSLSPMKIDGRIARRMALPGVREDLERVGIDDAADILSALLMDGPALKKYADVSGVLHTDDNMLIEFHAARRTGQHAYVNHLKNFLGVLTPRNFTGLSGELNRRVAAQLEGKSYTMMATVERERGNADRAIQLYEMAYETAPSDPYVASKYGELHATLAETLFVRQDWVGAMGHYARAVGNIERHRAWVPHDGLGVCYMQTGRFEEARRELETAAVFNPYNPTTFYNLGVTSDILGDQGAAIAAYEKALELDGGNVDAANNLAWIYAERGEKLDRALKLALMATGQVPSANNLDTLGWVYYVMGDYSKAATELERALGSEPQRIESIYHLGLVHLKSGNKSKARDLMRKVVQLDGGGEFASKAGGMLDGIGED</sequence>
<dbReference type="HAMAP" id="MF_00198">
    <property type="entry name" value="Spermidine_synth"/>
    <property type="match status" value="1"/>
</dbReference>
<evidence type="ECO:0000313" key="13">
    <source>
        <dbReference type="Proteomes" id="UP001594288"/>
    </source>
</evidence>
<dbReference type="Gene3D" id="1.20.1250.20">
    <property type="entry name" value="MFS general substrate transporter like domains"/>
    <property type="match status" value="2"/>
</dbReference>
<dbReference type="PROSITE" id="PS50850">
    <property type="entry name" value="MFS"/>
    <property type="match status" value="1"/>
</dbReference>
<feature type="transmembrane region" description="Helical" evidence="7">
    <location>
        <begin position="266"/>
        <end position="287"/>
    </location>
</feature>
<feature type="transmembrane region" description="Helical" evidence="7">
    <location>
        <begin position="42"/>
        <end position="62"/>
    </location>
</feature>
<feature type="binding site" evidence="7">
    <location>
        <position position="579"/>
    </location>
    <ligand>
        <name>S-methyl-5'-thioadenosine</name>
        <dbReference type="ChEBI" id="CHEBI:17509"/>
    </ligand>
</feature>
<comment type="caution">
    <text evidence="7">Lacks the conserved Asp active site.</text>
</comment>
<dbReference type="CDD" id="cd02440">
    <property type="entry name" value="AdoMet_MTases"/>
    <property type="match status" value="1"/>
</dbReference>
<keyword evidence="13" id="KW-1185">Reference proteome</keyword>
<dbReference type="Pfam" id="PF13432">
    <property type="entry name" value="TPR_16"/>
    <property type="match status" value="1"/>
</dbReference>
<proteinExistence type="inferred from homology"/>
<feature type="transmembrane region" description="Helical" evidence="7">
    <location>
        <begin position="349"/>
        <end position="377"/>
    </location>
</feature>
<feature type="transmembrane region" description="Helical" evidence="7">
    <location>
        <begin position="162"/>
        <end position="182"/>
    </location>
</feature>
<keyword evidence="4 7" id="KW-1133">Transmembrane helix</keyword>
<comment type="caution">
    <text evidence="7 9">Lacks conserved residue(s) required for the propagation of feature annotation.</text>
</comment>
<dbReference type="SUPFAM" id="SSF103473">
    <property type="entry name" value="MFS general substrate transporter"/>
    <property type="match status" value="1"/>
</dbReference>
<dbReference type="Pfam" id="PF07721">
    <property type="entry name" value="TPR_4"/>
    <property type="match status" value="1"/>
</dbReference>
<feature type="transmembrane region" description="Helical" evidence="7">
    <location>
        <begin position="7"/>
        <end position="30"/>
    </location>
</feature>
<dbReference type="Proteomes" id="UP001594288">
    <property type="component" value="Unassembled WGS sequence"/>
</dbReference>
<feature type="repeat" description="TPR" evidence="8">
    <location>
        <begin position="811"/>
        <end position="844"/>
    </location>
</feature>
<feature type="transmembrane region" description="Helical" evidence="7">
    <location>
        <begin position="117"/>
        <end position="141"/>
    </location>
</feature>
<evidence type="ECO:0000256" key="1">
    <source>
        <dbReference type="ARBA" id="ARBA00007867"/>
    </source>
</evidence>
<dbReference type="InterPro" id="IPR001045">
    <property type="entry name" value="Spermi_synthase"/>
</dbReference>
<feature type="transmembrane region" description="Helical" evidence="7">
    <location>
        <begin position="188"/>
        <end position="206"/>
    </location>
</feature>
<dbReference type="Pfam" id="PF01564">
    <property type="entry name" value="Spermine_synth"/>
    <property type="match status" value="1"/>
</dbReference>
<dbReference type="SUPFAM" id="SSF53335">
    <property type="entry name" value="S-adenosyl-L-methionine-dependent methyltransferases"/>
    <property type="match status" value="1"/>
</dbReference>
<reference evidence="12 13" key="1">
    <citation type="submission" date="2024-09" db="EMBL/GenBank/DDBJ databases">
        <authorList>
            <person name="D'Angelo T."/>
        </authorList>
    </citation>
    <scope>NUCLEOTIDE SEQUENCE [LARGE SCALE GENOMIC DNA]</scope>
    <source>
        <strain evidence="12">SAG AM-311-F02</strain>
    </source>
</reference>
<dbReference type="InterPro" id="IPR011717">
    <property type="entry name" value="TPR-4"/>
</dbReference>
<keyword evidence="5 7" id="KW-0620">Polyamine biosynthesis</keyword>
<gene>
    <name evidence="7" type="primary">speE</name>
    <name evidence="12" type="ORF">ACFL2Z_01610</name>
</gene>
<organism evidence="12 13">
    <name type="scientific">Eiseniibacteriota bacterium</name>
    <dbReference type="NCBI Taxonomy" id="2212470"/>
    <lineage>
        <taxon>Bacteria</taxon>
        <taxon>Candidatus Eiseniibacteriota</taxon>
    </lineage>
</organism>
<evidence type="ECO:0000256" key="5">
    <source>
        <dbReference type="ARBA" id="ARBA00023115"/>
    </source>
</evidence>
<comment type="subunit">
    <text evidence="7">Homodimer or homotetramer.</text>
</comment>
<feature type="repeat" description="TPR" evidence="8">
    <location>
        <begin position="1024"/>
        <end position="1057"/>
    </location>
</feature>
<dbReference type="PANTHER" id="PTHR43317:SF3">
    <property type="entry name" value="BLR2883 PROTEIN"/>
    <property type="match status" value="1"/>
</dbReference>
<feature type="transmembrane region" description="Helical" evidence="7">
    <location>
        <begin position="418"/>
        <end position="436"/>
    </location>
</feature>
<feature type="repeat" description="TPR" evidence="8">
    <location>
        <begin position="922"/>
        <end position="955"/>
    </location>
</feature>
<feature type="transmembrane region" description="Helical" evidence="7">
    <location>
        <begin position="448"/>
        <end position="466"/>
    </location>
</feature>
<name>A0ABV6YNE9_UNCEI</name>
<feature type="binding site" evidence="7">
    <location>
        <begin position="610"/>
        <end position="611"/>
    </location>
    <ligand>
        <name>S-methyl-5'-thioadenosine</name>
        <dbReference type="ChEBI" id="CHEBI:17509"/>
    </ligand>
</feature>
<feature type="transmembrane region" description="Helical" evidence="7">
    <location>
        <begin position="389"/>
        <end position="412"/>
    </location>
</feature>
<dbReference type="PANTHER" id="PTHR43317">
    <property type="entry name" value="THERMOSPERMINE SYNTHASE ACAULIS5"/>
    <property type="match status" value="1"/>
</dbReference>
<feature type="domain" description="Major facilitator superfamily (MFS) profile" evidence="10">
    <location>
        <begin position="6"/>
        <end position="440"/>
    </location>
</feature>
<keyword evidence="7" id="KW-0745">Spermidine biosynthesis</keyword>
<dbReference type="InterPro" id="IPR029063">
    <property type="entry name" value="SAM-dependent_MTases_sf"/>
</dbReference>
<dbReference type="InterPro" id="IPR030374">
    <property type="entry name" value="PABS"/>
</dbReference>
<comment type="similarity">
    <text evidence="1 7">Belongs to the spermidine/spermine synthase family.</text>
</comment>